<reference evidence="1" key="2">
    <citation type="journal article" date="2024" name="Plant">
        <title>Genomic evolution and insights into agronomic trait innovations of Sesamum species.</title>
        <authorList>
            <person name="Miao H."/>
            <person name="Wang L."/>
            <person name="Qu L."/>
            <person name="Liu H."/>
            <person name="Sun Y."/>
            <person name="Le M."/>
            <person name="Wang Q."/>
            <person name="Wei S."/>
            <person name="Zheng Y."/>
            <person name="Lin W."/>
            <person name="Duan Y."/>
            <person name="Cao H."/>
            <person name="Xiong S."/>
            <person name="Wang X."/>
            <person name="Wei L."/>
            <person name="Li C."/>
            <person name="Ma Q."/>
            <person name="Ju M."/>
            <person name="Zhao R."/>
            <person name="Li G."/>
            <person name="Mu C."/>
            <person name="Tian Q."/>
            <person name="Mei H."/>
            <person name="Zhang T."/>
            <person name="Gao T."/>
            <person name="Zhang H."/>
        </authorList>
    </citation>
    <scope>NUCLEOTIDE SEQUENCE</scope>
    <source>
        <strain evidence="1">G02</strain>
    </source>
</reference>
<gene>
    <name evidence="1" type="ORF">Sradi_4377300</name>
</gene>
<comment type="caution">
    <text evidence="1">The sequence shown here is derived from an EMBL/GenBank/DDBJ whole genome shotgun (WGS) entry which is preliminary data.</text>
</comment>
<sequence>MEIHQQLLKILEALNRVSRGLRRSQDSPDSDLSAIKALDELRTASGLILSGDPLLVSLSQHLSQLADSVQDLHNTKPAQGLISFVTRRVRSHEVSRLAAEIASELDALVDRENVSNLTKRLAGMRCNAQASVVSSEEDQLFDQMSVLQKRLSRGFDIDLQDLLLKSGIFTELEWVLCNPLFSKGSAKKRQFR</sequence>
<evidence type="ECO:0000313" key="1">
    <source>
        <dbReference type="EMBL" id="KAL0345460.1"/>
    </source>
</evidence>
<name>A0AAW2NR79_SESRA</name>
<proteinExistence type="predicted"/>
<reference evidence="1" key="1">
    <citation type="submission" date="2020-06" db="EMBL/GenBank/DDBJ databases">
        <authorList>
            <person name="Li T."/>
            <person name="Hu X."/>
            <person name="Zhang T."/>
            <person name="Song X."/>
            <person name="Zhang H."/>
            <person name="Dai N."/>
            <person name="Sheng W."/>
            <person name="Hou X."/>
            <person name="Wei L."/>
        </authorList>
    </citation>
    <scope>NUCLEOTIDE SEQUENCE</scope>
    <source>
        <strain evidence="1">G02</strain>
        <tissue evidence="1">Leaf</tissue>
    </source>
</reference>
<dbReference type="PANTHER" id="PTHR35834">
    <property type="entry name" value="ARMADILLO-TYPE FOLD PROTEIN-RELATED"/>
    <property type="match status" value="1"/>
</dbReference>
<dbReference type="PANTHER" id="PTHR35834:SF2">
    <property type="entry name" value="ATAXIN-10 DOMAIN-CONTAINING PROTEIN"/>
    <property type="match status" value="1"/>
</dbReference>
<dbReference type="EMBL" id="JACGWJ010000019">
    <property type="protein sequence ID" value="KAL0345460.1"/>
    <property type="molecule type" value="Genomic_DNA"/>
</dbReference>
<organism evidence="1">
    <name type="scientific">Sesamum radiatum</name>
    <name type="common">Black benniseed</name>
    <dbReference type="NCBI Taxonomy" id="300843"/>
    <lineage>
        <taxon>Eukaryota</taxon>
        <taxon>Viridiplantae</taxon>
        <taxon>Streptophyta</taxon>
        <taxon>Embryophyta</taxon>
        <taxon>Tracheophyta</taxon>
        <taxon>Spermatophyta</taxon>
        <taxon>Magnoliopsida</taxon>
        <taxon>eudicotyledons</taxon>
        <taxon>Gunneridae</taxon>
        <taxon>Pentapetalae</taxon>
        <taxon>asterids</taxon>
        <taxon>lamiids</taxon>
        <taxon>Lamiales</taxon>
        <taxon>Pedaliaceae</taxon>
        <taxon>Sesamum</taxon>
    </lineage>
</organism>
<dbReference type="AlphaFoldDB" id="A0AAW2NR79"/>
<accession>A0AAW2NR79</accession>
<protein>
    <submittedName>
        <fullName evidence="1">Uncharacterized protein</fullName>
    </submittedName>
</protein>